<evidence type="ECO:0000313" key="8">
    <source>
        <dbReference type="Proteomes" id="UP001329825"/>
    </source>
</evidence>
<evidence type="ECO:0000256" key="3">
    <source>
        <dbReference type="ARBA" id="ARBA00022801"/>
    </source>
</evidence>
<dbReference type="PANTHER" id="PTHR12655:SF0">
    <property type="entry name" value="ACYL-COENZYME A THIOESTERASE 9, MITOCHONDRIAL"/>
    <property type="match status" value="1"/>
</dbReference>
<comment type="similarity">
    <text evidence="1">Belongs to the acyl coenzyme A hydrolase family.</text>
</comment>
<dbReference type="InterPro" id="IPR029069">
    <property type="entry name" value="HotDog_dom_sf"/>
</dbReference>
<gene>
    <name evidence="7" type="ORF">IL334_000877</name>
</gene>
<protein>
    <recommendedName>
        <fullName evidence="6">HotDog ACOT-type domain-containing protein</fullName>
    </recommendedName>
</protein>
<feature type="domain" description="HotDog ACOT-type" evidence="6">
    <location>
        <begin position="348"/>
        <end position="472"/>
    </location>
</feature>
<feature type="region of interest" description="Disordered" evidence="5">
    <location>
        <begin position="93"/>
        <end position="122"/>
    </location>
</feature>
<reference evidence="7 8" key="1">
    <citation type="submission" date="2024-01" db="EMBL/GenBank/DDBJ databases">
        <title>Comparative genomics of Cryptococcus and Kwoniella reveals pathogenesis evolution and contrasting modes of karyotype evolution via chromosome fusion or intercentromeric recombination.</title>
        <authorList>
            <person name="Coelho M.A."/>
            <person name="David-Palma M."/>
            <person name="Shea T."/>
            <person name="Bowers K."/>
            <person name="McGinley-Smith S."/>
            <person name="Mohammad A.W."/>
            <person name="Gnirke A."/>
            <person name="Yurkov A.M."/>
            <person name="Nowrousian M."/>
            <person name="Sun S."/>
            <person name="Cuomo C.A."/>
            <person name="Heitman J."/>
        </authorList>
    </citation>
    <scope>NUCLEOTIDE SEQUENCE [LARGE SCALE GENOMIC DNA]</scope>
    <source>
        <strain evidence="7">CBS 11374</strain>
    </source>
</reference>
<sequence>MPALVIRTALRAGRSAAFKNTKSQAILLNRTSARYNSSFTTPETPPTPTPSQQLYTLNEIDKLTTSIAQSSTGPIHHLSPLVMRALPAPWLSSSSPDLASQGDTTSAEPHTQPEQPISEEELLRPRHMSESFTSFDLPLASDAKLYERYVNTSGGFRMGKLLEHLDSLAGAVAYRHCLPTPKSARNSDSAQAFHDVSSRAGLYLATASADRLDMFGRLNRENVRDLKFSGFVTWTGRSSLEVVVKMEGHRPSDSPGQFQTLMLGRFAMVCRDSRTHKARQVPRLLVESQEEKVLWAIGEEHQKRRKTSAMNALDKVPPSSEEAEELHKLMLLVSTKEEVDGEKLVPMQDTEIQTVQLMFPQDRNLHGKVFGGILMRLVSENPAELCFTNAALFSQAPMRFLALDQITFRLPVPIGAVLRLSSKVVKTTKPHDGPDGEAKVHIMVTAEVEEVDTGVRRETNTFFFTMAKEDHEPIGRSVIPSTYVEAMHYLEGKRRIEVGDEMRSLYQAGQL</sequence>
<dbReference type="EMBL" id="CP141881">
    <property type="protein sequence ID" value="WRT63950.1"/>
    <property type="molecule type" value="Genomic_DNA"/>
</dbReference>
<evidence type="ECO:0000259" key="6">
    <source>
        <dbReference type="PROSITE" id="PS51770"/>
    </source>
</evidence>
<dbReference type="SUPFAM" id="SSF54637">
    <property type="entry name" value="Thioesterase/thiol ester dehydrase-isomerase"/>
    <property type="match status" value="2"/>
</dbReference>
<proteinExistence type="inferred from homology"/>
<keyword evidence="8" id="KW-1185">Reference proteome</keyword>
<feature type="domain" description="HotDog ACOT-type" evidence="6">
    <location>
        <begin position="135"/>
        <end position="274"/>
    </location>
</feature>
<accession>A0ABZ1CRZ0</accession>
<dbReference type="InterPro" id="IPR033120">
    <property type="entry name" value="HOTDOG_ACOT"/>
</dbReference>
<keyword evidence="2" id="KW-0677">Repeat</keyword>
<dbReference type="PROSITE" id="PS51770">
    <property type="entry name" value="HOTDOG_ACOT"/>
    <property type="match status" value="2"/>
</dbReference>
<evidence type="ECO:0000256" key="2">
    <source>
        <dbReference type="ARBA" id="ARBA00022737"/>
    </source>
</evidence>
<dbReference type="Gene3D" id="3.10.129.10">
    <property type="entry name" value="Hotdog Thioesterase"/>
    <property type="match status" value="2"/>
</dbReference>
<dbReference type="PANTHER" id="PTHR12655">
    <property type="entry name" value="ACYL-COA THIOESTERASE"/>
    <property type="match status" value="1"/>
</dbReference>
<dbReference type="GeneID" id="87953008"/>
<organism evidence="7 8">
    <name type="scientific">Kwoniella shivajii</name>
    <dbReference type="NCBI Taxonomy" id="564305"/>
    <lineage>
        <taxon>Eukaryota</taxon>
        <taxon>Fungi</taxon>
        <taxon>Dikarya</taxon>
        <taxon>Basidiomycota</taxon>
        <taxon>Agaricomycotina</taxon>
        <taxon>Tremellomycetes</taxon>
        <taxon>Tremellales</taxon>
        <taxon>Cryptococcaceae</taxon>
        <taxon>Kwoniella</taxon>
    </lineage>
</organism>
<keyword evidence="4" id="KW-0809">Transit peptide</keyword>
<evidence type="ECO:0000256" key="1">
    <source>
        <dbReference type="ARBA" id="ARBA00010458"/>
    </source>
</evidence>
<dbReference type="CDD" id="cd03442">
    <property type="entry name" value="BFIT_BACH"/>
    <property type="match status" value="2"/>
</dbReference>
<keyword evidence="3" id="KW-0378">Hydrolase</keyword>
<evidence type="ECO:0000256" key="5">
    <source>
        <dbReference type="SAM" id="MobiDB-lite"/>
    </source>
</evidence>
<name>A0ABZ1CRZ0_9TREE</name>
<evidence type="ECO:0000256" key="4">
    <source>
        <dbReference type="ARBA" id="ARBA00022946"/>
    </source>
</evidence>
<dbReference type="Proteomes" id="UP001329825">
    <property type="component" value="Chromosome 1"/>
</dbReference>
<evidence type="ECO:0000313" key="7">
    <source>
        <dbReference type="EMBL" id="WRT63950.1"/>
    </source>
</evidence>
<feature type="compositionally biased region" description="Polar residues" evidence="5">
    <location>
        <begin position="101"/>
        <end position="115"/>
    </location>
</feature>
<dbReference type="RefSeq" id="XP_062788690.1">
    <property type="nucleotide sequence ID" value="XM_062932639.1"/>
</dbReference>